<name>A0A2S6CVM4_9CYAN</name>
<dbReference type="PANTHER" id="PTHR44835:SF1">
    <property type="entry name" value="PROTEIN O-GLCNAC TRANSFERASE"/>
    <property type="match status" value="1"/>
</dbReference>
<evidence type="ECO:0000259" key="7">
    <source>
        <dbReference type="Pfam" id="PF13844"/>
    </source>
</evidence>
<keyword evidence="2" id="KW-0328">Glycosyltransferase</keyword>
<evidence type="ECO:0000313" key="9">
    <source>
        <dbReference type="Proteomes" id="UP000239589"/>
    </source>
</evidence>
<organism evidence="8 9">
    <name type="scientific">Cuspidothrix issatschenkoi CHARLIE-1</name>
    <dbReference type="NCBI Taxonomy" id="2052836"/>
    <lineage>
        <taxon>Bacteria</taxon>
        <taxon>Bacillati</taxon>
        <taxon>Cyanobacteriota</taxon>
        <taxon>Cyanophyceae</taxon>
        <taxon>Nostocales</taxon>
        <taxon>Aphanizomenonaceae</taxon>
        <taxon>Cuspidothrix</taxon>
    </lineage>
</organism>
<dbReference type="AlphaFoldDB" id="A0A2S6CVM4"/>
<evidence type="ECO:0000259" key="6">
    <source>
        <dbReference type="Pfam" id="PF08241"/>
    </source>
</evidence>
<evidence type="ECO:0000313" key="8">
    <source>
        <dbReference type="EMBL" id="PPJ63786.1"/>
    </source>
</evidence>
<dbReference type="Gene3D" id="3.40.50.11380">
    <property type="match status" value="1"/>
</dbReference>
<keyword evidence="3" id="KW-0808">Transferase</keyword>
<dbReference type="Proteomes" id="UP000239589">
    <property type="component" value="Unassembled WGS sequence"/>
</dbReference>
<dbReference type="InterPro" id="IPR013216">
    <property type="entry name" value="Methyltransf_11"/>
</dbReference>
<feature type="domain" description="Methyltransferase type 11" evidence="6">
    <location>
        <begin position="84"/>
        <end position="130"/>
    </location>
</feature>
<dbReference type="PANTHER" id="PTHR44835">
    <property type="entry name" value="UDP-N-ACETYLGLUCOSAMINE--PEPTIDE N-ACETYLGLUCOSAMINYLTRANSFERASE SPINDLY-RELATED"/>
    <property type="match status" value="1"/>
</dbReference>
<dbReference type="InterPro" id="IPR029063">
    <property type="entry name" value="SAM-dependent_MTases_sf"/>
</dbReference>
<dbReference type="Gene3D" id="3.40.50.150">
    <property type="entry name" value="Vaccinia Virus protein VP39"/>
    <property type="match status" value="1"/>
</dbReference>
<reference evidence="8 9" key="1">
    <citation type="submission" date="2018-02" db="EMBL/GenBank/DDBJ databases">
        <title>Discovery of a pederin family compound in a non-symbiotic bloom-forming cyanobacterium.</title>
        <authorList>
            <person name="Kust A."/>
            <person name="Mares J."/>
            <person name="Jokela J."/>
            <person name="Urajova P."/>
            <person name="Hajek J."/>
            <person name="Saurav K."/>
            <person name="Voracova K."/>
            <person name="Fewer D.P."/>
            <person name="Haapaniemi E."/>
            <person name="Permi P."/>
            <person name="Rehakova K."/>
            <person name="Sivonen K."/>
            <person name="Hrouzek P."/>
        </authorList>
    </citation>
    <scope>NUCLEOTIDE SEQUENCE [LARGE SCALE GENOMIC DNA]</scope>
    <source>
        <strain evidence="8 9">CHARLIE-1</strain>
    </source>
</reference>
<comment type="pathway">
    <text evidence="1">Protein modification; protein glycosylation.</text>
</comment>
<evidence type="ECO:0008006" key="10">
    <source>
        <dbReference type="Google" id="ProtNLM"/>
    </source>
</evidence>
<gene>
    <name evidence="8" type="ORF">CUN59_08300</name>
</gene>
<accession>A0A2S6CVM4</accession>
<dbReference type="OrthoDB" id="435926at2"/>
<evidence type="ECO:0000256" key="4">
    <source>
        <dbReference type="ARBA" id="ARBA00022737"/>
    </source>
</evidence>
<dbReference type="Gene3D" id="3.40.50.2000">
    <property type="entry name" value="Glycogen Phosphorylase B"/>
    <property type="match status" value="1"/>
</dbReference>
<dbReference type="SUPFAM" id="SSF53756">
    <property type="entry name" value="UDP-Glycosyltransferase/glycogen phosphorylase"/>
    <property type="match status" value="1"/>
</dbReference>
<dbReference type="EMBL" id="PGEM01000053">
    <property type="protein sequence ID" value="PPJ63786.1"/>
    <property type="molecule type" value="Genomic_DNA"/>
</dbReference>
<dbReference type="GO" id="GO:0008757">
    <property type="term" value="F:S-adenosylmethionine-dependent methyltransferase activity"/>
    <property type="evidence" value="ECO:0007669"/>
    <property type="project" value="InterPro"/>
</dbReference>
<feature type="domain" description="O-GlcNAc transferase C-terminal" evidence="7">
    <location>
        <begin position="501"/>
        <end position="699"/>
    </location>
</feature>
<sequence>MNYPYERIRFLIALCVSPMYVTTSSLQLTKSYNIQQQNQSMENKFKFLNSQSHLQQLRIDLGCGLNKPNGFVGVDLCPGLGVDIVADLSQRFPFEDSSVDEIRAHDVIEHLPDRIHTMNEIWRVCKHGAKVDIRVPSTDGRGAFQDPTHISFWNINSFLYYCNEYPAYLDLCRRYGFKGEFSAVRLEHEESPGKVIHVIAGLTVVKQDSNFNKQPISENIQVVQEYQRLVQENEYLKFLFSAHSYFQEIGEADNYYQYLQKSLDYLHTSIFNNPESELWHEAAKNFTQIANFIPVYFNEVNLKDIYVKRAEIIEYFLKLNGDEIYYEFPDRPINRKKIRLGILATHFTPSAETYAYLPVYEYISRDFEVILYSLSQTSHPLEQYCQLSANAFRLLPQELSAQVNMIRGDDVDILFIATNVTAVTNQICLLATHRLARIQVTSGGSVVTTGMRNIDYYISGTLTDSSPTAQDQYQEKSIKLEGSAHCFSYGTEEGKITNPVERNNLGIPEDAFVFISCANYFKIIPELVEAWAKIISQVPNSVLVLLPFGPNWSNNYPKLQFINHLNSIFIKYGLETERLIVLDPQPVPEREEMKEYYKIADVYLDSFPFSGTTSLIEPLQVNLPVIARQGNCFRSAMGAAMIQTLNIPDLVADSEETYIQLAVTLGNNPELRQQKSDEIKAAMQNNPSFLDSRSYSAKMGNIFQTIFTNYLLENLENRLRLRDINLIIFPDWTQSEDELGFELQQLIYALANHPENEKITLIIHTGSITTEDAEMFLSSVAMNLLMEDLDITDTIDISLVDKLGNMQWQSLLSRIYARIILNHEDAKTLEQASVGNLKNYHLDTLINKL</sequence>
<protein>
    <recommendedName>
        <fullName evidence="10">Methyltransferase type 11 domain-containing protein</fullName>
    </recommendedName>
</protein>
<keyword evidence="5" id="KW-0802">TPR repeat</keyword>
<evidence type="ECO:0000256" key="3">
    <source>
        <dbReference type="ARBA" id="ARBA00022679"/>
    </source>
</evidence>
<evidence type="ECO:0000256" key="2">
    <source>
        <dbReference type="ARBA" id="ARBA00022676"/>
    </source>
</evidence>
<dbReference type="Pfam" id="PF08241">
    <property type="entry name" value="Methyltransf_11"/>
    <property type="match status" value="1"/>
</dbReference>
<dbReference type="InterPro" id="IPR029489">
    <property type="entry name" value="OGT/SEC/SPY_C"/>
</dbReference>
<dbReference type="RefSeq" id="WP_104387400.1">
    <property type="nucleotide sequence ID" value="NZ_PGEM01000053.1"/>
</dbReference>
<dbReference type="SUPFAM" id="SSF53335">
    <property type="entry name" value="S-adenosyl-L-methionine-dependent methyltransferases"/>
    <property type="match status" value="1"/>
</dbReference>
<evidence type="ECO:0000256" key="1">
    <source>
        <dbReference type="ARBA" id="ARBA00004922"/>
    </source>
</evidence>
<proteinExistence type="predicted"/>
<dbReference type="InterPro" id="IPR051939">
    <property type="entry name" value="Glycosyltr_41/O-GlcNAc_trsf"/>
</dbReference>
<evidence type="ECO:0000256" key="5">
    <source>
        <dbReference type="ARBA" id="ARBA00022803"/>
    </source>
</evidence>
<keyword evidence="9" id="KW-1185">Reference proteome</keyword>
<dbReference type="Pfam" id="PF13844">
    <property type="entry name" value="Glyco_transf_41"/>
    <property type="match status" value="1"/>
</dbReference>
<comment type="caution">
    <text evidence="8">The sequence shown here is derived from an EMBL/GenBank/DDBJ whole genome shotgun (WGS) entry which is preliminary data.</text>
</comment>
<dbReference type="GO" id="GO:0016757">
    <property type="term" value="F:glycosyltransferase activity"/>
    <property type="evidence" value="ECO:0007669"/>
    <property type="project" value="UniProtKB-KW"/>
</dbReference>
<keyword evidence="4" id="KW-0677">Repeat</keyword>